<dbReference type="RefSeq" id="WP_004525960.1">
    <property type="nucleotide sequence ID" value="NZ_CM000832.1"/>
</dbReference>
<organism evidence="1">
    <name type="scientific">Burkholderia pseudomallei 1710a</name>
    <dbReference type="NCBI Taxonomy" id="320371"/>
    <lineage>
        <taxon>Bacteria</taxon>
        <taxon>Pseudomonadati</taxon>
        <taxon>Pseudomonadota</taxon>
        <taxon>Betaproteobacteria</taxon>
        <taxon>Burkholderiales</taxon>
        <taxon>Burkholderiaceae</taxon>
        <taxon>Burkholderia</taxon>
        <taxon>pseudomallei group</taxon>
    </lineage>
</organism>
<gene>
    <name evidence="1" type="ORF">BURPS1710A_0647</name>
</gene>
<proteinExistence type="predicted"/>
<evidence type="ECO:0000313" key="1">
    <source>
        <dbReference type="EMBL" id="EET08815.1"/>
    </source>
</evidence>
<accession>A0A0E1W6E8</accession>
<reference evidence="1" key="1">
    <citation type="submission" date="2009-05" db="EMBL/GenBank/DDBJ databases">
        <authorList>
            <person name="Harkins D.M."/>
            <person name="DeShazer D."/>
            <person name="Woods D.E."/>
            <person name="Brinkac L.M."/>
            <person name="Brown K.A."/>
            <person name="Hung G.C."/>
            <person name="Tuanyok A."/>
            <person name="Zhang B."/>
            <person name="Nierman W.C."/>
        </authorList>
    </citation>
    <scope>NUCLEOTIDE SEQUENCE [LARGE SCALE GENOMIC DNA]</scope>
    <source>
        <strain evidence="1">1710a</strain>
    </source>
</reference>
<sequence length="44" mass="4582">MHGGIGSSIAARPIHARIKTPRFGGQMESGYNCAGVASMRSIAH</sequence>
<dbReference type="HOGENOM" id="CLU_3213573_0_0_4"/>
<name>A0A0E1W6E8_BURPE</name>
<dbReference type="AlphaFoldDB" id="A0A0E1W6E8"/>
<protein>
    <submittedName>
        <fullName evidence="1">Uncharacterized protein</fullName>
    </submittedName>
</protein>
<dbReference type="Proteomes" id="UP000001812">
    <property type="component" value="Chromosome I"/>
</dbReference>
<dbReference type="EMBL" id="CM000832">
    <property type="protein sequence ID" value="EET08815.1"/>
    <property type="molecule type" value="Genomic_DNA"/>
</dbReference>